<evidence type="ECO:0000313" key="3">
    <source>
        <dbReference type="Proteomes" id="UP001565243"/>
    </source>
</evidence>
<feature type="signal peptide" evidence="1">
    <location>
        <begin position="1"/>
        <end position="21"/>
    </location>
</feature>
<gene>
    <name evidence="2" type="ORF">AB6T85_21440</name>
</gene>
<dbReference type="RefSeq" id="WP_369896610.1">
    <property type="nucleotide sequence ID" value="NZ_JBGFFX010000017.1"/>
</dbReference>
<evidence type="ECO:0000313" key="2">
    <source>
        <dbReference type="EMBL" id="MEY8772979.1"/>
    </source>
</evidence>
<organism evidence="2 3">
    <name type="scientific">Erwinia aeris</name>
    <dbReference type="NCBI Taxonomy" id="3239803"/>
    <lineage>
        <taxon>Bacteria</taxon>
        <taxon>Pseudomonadati</taxon>
        <taxon>Pseudomonadota</taxon>
        <taxon>Gammaproteobacteria</taxon>
        <taxon>Enterobacterales</taxon>
        <taxon>Erwiniaceae</taxon>
        <taxon>Erwinia</taxon>
    </lineage>
</organism>
<keyword evidence="3" id="KW-1185">Reference proteome</keyword>
<feature type="chain" id="PRO_5047340779" description="Entry exclusion protein 2" evidence="1">
    <location>
        <begin position="22"/>
        <end position="153"/>
    </location>
</feature>
<protein>
    <recommendedName>
        <fullName evidence="4">Entry exclusion protein 2</fullName>
    </recommendedName>
</protein>
<comment type="caution">
    <text evidence="2">The sequence shown here is derived from an EMBL/GenBank/DDBJ whole genome shotgun (WGS) entry which is preliminary data.</text>
</comment>
<dbReference type="PROSITE" id="PS51257">
    <property type="entry name" value="PROKAR_LIPOPROTEIN"/>
    <property type="match status" value="1"/>
</dbReference>
<sequence>MKAKKLIICAIFILSGCQANTAVKPTTSVQPTLTAEQRDFNDKPAKISQALATADSEYRAYIESKRNAWAYEQLKKNCHNIQNREYEKFFIRYMQKKHPIESKQVIFDSSPASIRLTKMFADIFMSKEVIPRQKDFYLSYGRCPSLNELHFPY</sequence>
<reference evidence="2 3" key="1">
    <citation type="submission" date="2024-07" db="EMBL/GenBank/DDBJ databases">
        <authorList>
            <person name="Hebao G."/>
        </authorList>
    </citation>
    <scope>NUCLEOTIDE SEQUENCE [LARGE SCALE GENOMIC DNA]</scope>
    <source>
        <strain evidence="2 3">ACCC 02193</strain>
    </source>
</reference>
<keyword evidence="1" id="KW-0732">Signal</keyword>
<proteinExistence type="predicted"/>
<evidence type="ECO:0008006" key="4">
    <source>
        <dbReference type="Google" id="ProtNLM"/>
    </source>
</evidence>
<dbReference type="Proteomes" id="UP001565243">
    <property type="component" value="Unassembled WGS sequence"/>
</dbReference>
<name>A0ABV4EDY3_9GAMM</name>
<accession>A0ABV4EDY3</accession>
<evidence type="ECO:0000256" key="1">
    <source>
        <dbReference type="SAM" id="SignalP"/>
    </source>
</evidence>
<dbReference type="EMBL" id="JBGFFX010000017">
    <property type="protein sequence ID" value="MEY8772979.1"/>
    <property type="molecule type" value="Genomic_DNA"/>
</dbReference>